<dbReference type="Pfam" id="PF03203">
    <property type="entry name" value="MerC"/>
    <property type="match status" value="1"/>
</dbReference>
<dbReference type="AlphaFoldDB" id="A0A2H0LR11"/>
<evidence type="ECO:0000313" key="2">
    <source>
        <dbReference type="EMBL" id="PIQ86114.1"/>
    </source>
</evidence>
<name>A0A2H0LR11_9BACT</name>
<protein>
    <recommendedName>
        <fullName evidence="4">MerC domain-containing protein</fullName>
    </recommendedName>
</protein>
<dbReference type="InterPro" id="IPR004891">
    <property type="entry name" value="Mercury-R_MerC"/>
</dbReference>
<sequence length="124" mass="13396">MKAKWTVPFASLLSSILAVMCPLCIPALGAFLASVGLGFALNVQFLQSLLIVLLILAVGSLAWSVYRHKQWRVLIAGCLGAVLIYIGRYVWFSQILMGSGAFLLIGVSVVNLRLKANCKQCPSN</sequence>
<dbReference type="GO" id="GO:0016020">
    <property type="term" value="C:membrane"/>
    <property type="evidence" value="ECO:0007669"/>
    <property type="project" value="InterPro"/>
</dbReference>
<organism evidence="2 3">
    <name type="scientific">Candidatus Abzuiibacterium crystallinum</name>
    <dbReference type="NCBI Taxonomy" id="1974748"/>
    <lineage>
        <taxon>Bacteria</taxon>
        <taxon>Pseudomonadati</taxon>
        <taxon>Candidatus Omnitrophota</taxon>
        <taxon>Candidatus Abzuiibacterium</taxon>
    </lineage>
</organism>
<keyword evidence="1" id="KW-0812">Transmembrane</keyword>
<accession>A0A2H0LR11</accession>
<dbReference type="Proteomes" id="UP000230859">
    <property type="component" value="Unassembled WGS sequence"/>
</dbReference>
<feature type="transmembrane region" description="Helical" evidence="1">
    <location>
        <begin position="12"/>
        <end position="39"/>
    </location>
</feature>
<gene>
    <name evidence="2" type="ORF">COV74_06020</name>
</gene>
<comment type="caution">
    <text evidence="2">The sequence shown here is derived from an EMBL/GenBank/DDBJ whole genome shotgun (WGS) entry which is preliminary data.</text>
</comment>
<dbReference type="GO" id="GO:0015097">
    <property type="term" value="F:mercury ion transmembrane transporter activity"/>
    <property type="evidence" value="ECO:0007669"/>
    <property type="project" value="InterPro"/>
</dbReference>
<feature type="transmembrane region" description="Helical" evidence="1">
    <location>
        <begin position="73"/>
        <end position="91"/>
    </location>
</feature>
<evidence type="ECO:0000313" key="3">
    <source>
        <dbReference type="Proteomes" id="UP000230859"/>
    </source>
</evidence>
<evidence type="ECO:0000256" key="1">
    <source>
        <dbReference type="SAM" id="Phobius"/>
    </source>
</evidence>
<keyword evidence="1" id="KW-0472">Membrane</keyword>
<proteinExistence type="predicted"/>
<keyword evidence="1" id="KW-1133">Transmembrane helix</keyword>
<feature type="transmembrane region" description="Helical" evidence="1">
    <location>
        <begin position="45"/>
        <end position="66"/>
    </location>
</feature>
<dbReference type="EMBL" id="PCVY01000050">
    <property type="protein sequence ID" value="PIQ86114.1"/>
    <property type="molecule type" value="Genomic_DNA"/>
</dbReference>
<feature type="transmembrane region" description="Helical" evidence="1">
    <location>
        <begin position="97"/>
        <end position="114"/>
    </location>
</feature>
<reference evidence="2 3" key="1">
    <citation type="submission" date="2017-09" db="EMBL/GenBank/DDBJ databases">
        <title>Depth-based differentiation of microbial function through sediment-hosted aquifers and enrichment of novel symbionts in the deep terrestrial subsurface.</title>
        <authorList>
            <person name="Probst A.J."/>
            <person name="Ladd B."/>
            <person name="Jarett J.K."/>
            <person name="Geller-Mcgrath D.E."/>
            <person name="Sieber C.M."/>
            <person name="Emerson J.B."/>
            <person name="Anantharaman K."/>
            <person name="Thomas B.C."/>
            <person name="Malmstrom R."/>
            <person name="Stieglmeier M."/>
            <person name="Klingl A."/>
            <person name="Woyke T."/>
            <person name="Ryan C.M."/>
            <person name="Banfield J.F."/>
        </authorList>
    </citation>
    <scope>NUCLEOTIDE SEQUENCE [LARGE SCALE GENOMIC DNA]</scope>
    <source>
        <strain evidence="2">CG11_big_fil_rev_8_21_14_0_20_45_26</strain>
    </source>
</reference>
<evidence type="ECO:0008006" key="4">
    <source>
        <dbReference type="Google" id="ProtNLM"/>
    </source>
</evidence>